<accession>A0A3N6N541</accession>
<comment type="caution">
    <text evidence="2">The sequence shown here is derived from an EMBL/GenBank/DDBJ whole genome shotgun (WGS) entry which is preliminary data.</text>
</comment>
<keyword evidence="1" id="KW-1133">Transmembrane helix</keyword>
<evidence type="ECO:0000256" key="1">
    <source>
        <dbReference type="SAM" id="Phobius"/>
    </source>
</evidence>
<protein>
    <submittedName>
        <fullName evidence="2">Uncharacterized protein</fullName>
    </submittedName>
</protein>
<keyword evidence="3" id="KW-1185">Reference proteome</keyword>
<organism evidence="2 3">
    <name type="scientific">Okeania hirsuta</name>
    <dbReference type="NCBI Taxonomy" id="1458930"/>
    <lineage>
        <taxon>Bacteria</taxon>
        <taxon>Bacillati</taxon>
        <taxon>Cyanobacteriota</taxon>
        <taxon>Cyanophyceae</taxon>
        <taxon>Oscillatoriophycideae</taxon>
        <taxon>Oscillatoriales</taxon>
        <taxon>Microcoleaceae</taxon>
        <taxon>Okeania</taxon>
    </lineage>
</organism>
<dbReference type="AlphaFoldDB" id="A0A3N6N541"/>
<proteinExistence type="predicted"/>
<sequence>MSAPTSKSHSVTCPICNRSSATRPLEVFNGLFTCPYCHSHLVISWSGHYVRDPLALQQLDIGQMLRRQSRPLARLRRDLSRQYLPIVVAIGSVILFGGAIASLSKFDFKLGIFDGVLEWVQEKELLNNQNSQ</sequence>
<dbReference type="OrthoDB" id="513338at2"/>
<dbReference type="EMBL" id="RCBY01000716">
    <property type="protein sequence ID" value="RQH10593.1"/>
    <property type="molecule type" value="Genomic_DNA"/>
</dbReference>
<dbReference type="Proteomes" id="UP000269154">
    <property type="component" value="Unassembled WGS sequence"/>
</dbReference>
<evidence type="ECO:0000313" key="3">
    <source>
        <dbReference type="Proteomes" id="UP000269154"/>
    </source>
</evidence>
<dbReference type="RefSeq" id="WP_124144806.1">
    <property type="nucleotide sequence ID" value="NZ_CAWOKI010000039.1"/>
</dbReference>
<feature type="transmembrane region" description="Helical" evidence="1">
    <location>
        <begin position="83"/>
        <end position="103"/>
    </location>
</feature>
<keyword evidence="1" id="KW-0812">Transmembrane</keyword>
<evidence type="ECO:0000313" key="2">
    <source>
        <dbReference type="EMBL" id="RQH10593.1"/>
    </source>
</evidence>
<keyword evidence="1" id="KW-0472">Membrane</keyword>
<gene>
    <name evidence="2" type="ORF">D5R40_35220</name>
</gene>
<reference evidence="2 3" key="1">
    <citation type="journal article" date="2018" name="ACS Chem. Biol.">
        <title>Ketoreductase domain dysfunction expands chemodiversity: malyngamide biosynthesis in the cyanobacterium Okeania hirsuta.</title>
        <authorList>
            <person name="Moss N.A."/>
            <person name="Leao T."/>
            <person name="Rankin M."/>
            <person name="McCullough T.M."/>
            <person name="Qu P."/>
            <person name="Korobeynikov A."/>
            <person name="Smith J.L."/>
            <person name="Gerwick L."/>
            <person name="Gerwick W.H."/>
        </authorList>
    </citation>
    <scope>NUCLEOTIDE SEQUENCE [LARGE SCALE GENOMIC DNA]</scope>
    <source>
        <strain evidence="2 3">PAB10Feb10-1</strain>
    </source>
</reference>
<name>A0A3N6N541_9CYAN</name>